<dbReference type="EMBL" id="ACZK01000023">
    <property type="protein sequence ID" value="EHG22567.1"/>
    <property type="molecule type" value="Genomic_DNA"/>
</dbReference>
<dbReference type="SMART" id="SM00342">
    <property type="entry name" value="HTH_ARAC"/>
    <property type="match status" value="1"/>
</dbReference>
<accession>G5GCS1</accession>
<reference evidence="5 6" key="1">
    <citation type="submission" date="2011-08" db="EMBL/GenBank/DDBJ databases">
        <title>The Genome Sequence of Prevotella sp. oral taxon 302 str. F0323.</title>
        <authorList>
            <consortium name="The Broad Institute Genome Sequencing Platform"/>
            <person name="Earl A."/>
            <person name="Ward D."/>
            <person name="Feldgarden M."/>
            <person name="Gevers D."/>
            <person name="Izard J."/>
            <person name="Blanton J.M."/>
            <person name="Baranova O.V."/>
            <person name="Tanner A.C."/>
            <person name="Dewhirst F.E."/>
            <person name="Young S.K."/>
            <person name="Zeng Q."/>
            <person name="Gargeya S."/>
            <person name="Fitzgerald M."/>
            <person name="Haas B."/>
            <person name="Abouelleil A."/>
            <person name="Alvarado L."/>
            <person name="Arachchi H.M."/>
            <person name="Berlin A."/>
            <person name="Brown A."/>
            <person name="Chapman S.B."/>
            <person name="Chen Z."/>
            <person name="Dunbar C."/>
            <person name="Freedman E."/>
            <person name="Gearin G."/>
            <person name="Gellesch M."/>
            <person name="Goldberg J."/>
            <person name="Griggs A."/>
            <person name="Gujja S."/>
            <person name="Heiman D."/>
            <person name="Howarth C."/>
            <person name="Larson L."/>
            <person name="Lui A."/>
            <person name="MacDonald P.J.P."/>
            <person name="Montmayeur A."/>
            <person name="Murphy C."/>
            <person name="Neiman D."/>
            <person name="Pearson M."/>
            <person name="Priest M."/>
            <person name="Roberts A."/>
            <person name="Saif S."/>
            <person name="Shea T."/>
            <person name="Shenoy N."/>
            <person name="Sisk P."/>
            <person name="Stolte C."/>
            <person name="Sykes S."/>
            <person name="Wortman J."/>
            <person name="Nusbaum C."/>
            <person name="Birren B."/>
        </authorList>
    </citation>
    <scope>NUCLEOTIDE SEQUENCE [LARGE SCALE GENOMIC DNA]</scope>
    <source>
        <strain evidence="5 6">F0323</strain>
    </source>
</reference>
<dbReference type="Gene3D" id="3.30.70.100">
    <property type="match status" value="1"/>
</dbReference>
<keyword evidence="1" id="KW-0805">Transcription regulation</keyword>
<dbReference type="Gene3D" id="1.10.10.60">
    <property type="entry name" value="Homeodomain-like"/>
    <property type="match status" value="1"/>
</dbReference>
<dbReference type="Pfam" id="PF12833">
    <property type="entry name" value="HTH_18"/>
    <property type="match status" value="1"/>
</dbReference>
<keyword evidence="6" id="KW-1185">Reference proteome</keyword>
<dbReference type="STRING" id="679199.HMPREF9332_01372"/>
<dbReference type="Proteomes" id="UP000015993">
    <property type="component" value="Unassembled WGS sequence"/>
</dbReference>
<dbReference type="PANTHER" id="PTHR43280">
    <property type="entry name" value="ARAC-FAMILY TRANSCRIPTIONAL REGULATOR"/>
    <property type="match status" value="1"/>
</dbReference>
<evidence type="ECO:0000256" key="1">
    <source>
        <dbReference type="ARBA" id="ARBA00023015"/>
    </source>
</evidence>
<dbReference type="eggNOG" id="COG2207">
    <property type="taxonomic scope" value="Bacteria"/>
</dbReference>
<sequence length="193" mass="22195">MPHTSEPHTLFIKNMVCRRCIMAVENILQRNAIEVQSVSLGKVVLSAPISPEMREKLSAELEAVGFELIGDRRSQLIENIKRETMIYARAESGVSHLRLSDFLQERLHLDYHYLSDLFSAVEGQTLEKFFIAHRIERVKELLVYNELPLSDIAARLGYSSTAYLSTQFKKQTGLTPTRFKQLTSQRRRALDEL</sequence>
<name>G5GCS1_9BACT</name>
<evidence type="ECO:0000256" key="3">
    <source>
        <dbReference type="ARBA" id="ARBA00023163"/>
    </source>
</evidence>
<dbReference type="PROSITE" id="PS00041">
    <property type="entry name" value="HTH_ARAC_FAMILY_1"/>
    <property type="match status" value="1"/>
</dbReference>
<evidence type="ECO:0000256" key="2">
    <source>
        <dbReference type="ARBA" id="ARBA00023125"/>
    </source>
</evidence>
<dbReference type="AlphaFoldDB" id="G5GCS1"/>
<dbReference type="PATRIC" id="fig|679199.3.peg.1524"/>
<feature type="domain" description="HTH araC/xylS-type" evidence="4">
    <location>
        <begin position="103"/>
        <end position="182"/>
    </location>
</feature>
<dbReference type="InterPro" id="IPR009057">
    <property type="entry name" value="Homeodomain-like_sf"/>
</dbReference>
<proteinExistence type="predicted"/>
<dbReference type="HOGENOM" id="CLU_121830_0_0_10"/>
<evidence type="ECO:0000313" key="5">
    <source>
        <dbReference type="EMBL" id="EHG22567.1"/>
    </source>
</evidence>
<organism evidence="5 6">
    <name type="scientific">Alloprevotella rava F0323</name>
    <dbReference type="NCBI Taxonomy" id="679199"/>
    <lineage>
        <taxon>Bacteria</taxon>
        <taxon>Pseudomonadati</taxon>
        <taxon>Bacteroidota</taxon>
        <taxon>Bacteroidia</taxon>
        <taxon>Bacteroidales</taxon>
        <taxon>Prevotellaceae</taxon>
        <taxon>Alloprevotella</taxon>
    </lineage>
</organism>
<evidence type="ECO:0000259" key="4">
    <source>
        <dbReference type="PROSITE" id="PS01124"/>
    </source>
</evidence>
<keyword evidence="3" id="KW-0804">Transcription</keyword>
<dbReference type="OrthoDB" id="952277at2"/>
<evidence type="ECO:0000313" key="6">
    <source>
        <dbReference type="Proteomes" id="UP000015993"/>
    </source>
</evidence>
<dbReference type="PROSITE" id="PS01124">
    <property type="entry name" value="HTH_ARAC_FAMILY_2"/>
    <property type="match status" value="1"/>
</dbReference>
<dbReference type="SUPFAM" id="SSF46689">
    <property type="entry name" value="Homeodomain-like"/>
    <property type="match status" value="1"/>
</dbReference>
<comment type="caution">
    <text evidence="5">The sequence shown here is derived from an EMBL/GenBank/DDBJ whole genome shotgun (WGS) entry which is preliminary data.</text>
</comment>
<protein>
    <recommendedName>
        <fullName evidence="4">HTH araC/xylS-type domain-containing protein</fullName>
    </recommendedName>
</protein>
<dbReference type="GO" id="GO:0003700">
    <property type="term" value="F:DNA-binding transcription factor activity"/>
    <property type="evidence" value="ECO:0007669"/>
    <property type="project" value="InterPro"/>
</dbReference>
<dbReference type="RefSeq" id="WP_009347850.1">
    <property type="nucleotide sequence ID" value="NZ_JH376831.1"/>
</dbReference>
<dbReference type="InterPro" id="IPR018062">
    <property type="entry name" value="HTH_AraC-typ_CS"/>
</dbReference>
<dbReference type="InterPro" id="IPR018060">
    <property type="entry name" value="HTH_AraC"/>
</dbReference>
<keyword evidence="2" id="KW-0238">DNA-binding</keyword>
<dbReference type="GO" id="GO:0043565">
    <property type="term" value="F:sequence-specific DNA binding"/>
    <property type="evidence" value="ECO:0007669"/>
    <property type="project" value="InterPro"/>
</dbReference>
<dbReference type="PANTHER" id="PTHR43280:SF2">
    <property type="entry name" value="HTH-TYPE TRANSCRIPTIONAL REGULATOR EXSA"/>
    <property type="match status" value="1"/>
</dbReference>
<gene>
    <name evidence="5" type="ORF">HMPREF9332_01372</name>
</gene>